<dbReference type="EMBL" id="KP136319">
    <property type="protein sequence ID" value="AJF97441.1"/>
    <property type="molecule type" value="Genomic_DNA"/>
</dbReference>
<dbReference type="GeneID" id="23462358"/>
<proteinExistence type="predicted"/>
<protein>
    <submittedName>
        <fullName evidence="2">Ubiquitin domain-containing protein</fullName>
    </submittedName>
</protein>
<dbReference type="Pfam" id="PF00240">
    <property type="entry name" value="ubiquitin"/>
    <property type="match status" value="1"/>
</dbReference>
<dbReference type="SMART" id="SM00213">
    <property type="entry name" value="UBQ"/>
    <property type="match status" value="1"/>
</dbReference>
<dbReference type="InterPro" id="IPR050158">
    <property type="entry name" value="Ubiquitin_ubiquitin-like"/>
</dbReference>
<dbReference type="Gene3D" id="3.10.20.90">
    <property type="entry name" value="Phosphatidylinositol 3-kinase Catalytic Subunit, Chain A, domain 1"/>
    <property type="match status" value="1"/>
</dbReference>
<accession>A0A0B5J9A8</accession>
<dbReference type="PANTHER" id="PTHR10666">
    <property type="entry name" value="UBIQUITIN"/>
    <property type="match status" value="1"/>
</dbReference>
<evidence type="ECO:0000259" key="1">
    <source>
        <dbReference type="PROSITE" id="PS50053"/>
    </source>
</evidence>
<reference evidence="2 3" key="1">
    <citation type="journal article" date="2015" name="Parasitol. Res.">
        <title>Viruses in close associations with free-living amoebae.</title>
        <authorList>
            <person name="Scheid P."/>
        </authorList>
    </citation>
    <scope>NUCLEOTIDE SEQUENCE [LARGE SCALE GENOMIC DNA]</scope>
    <source>
        <strain evidence="2">KlaHel</strain>
    </source>
</reference>
<dbReference type="PROSITE" id="PS50053">
    <property type="entry name" value="UBIQUITIN_2"/>
    <property type="match status" value="1"/>
</dbReference>
<feature type="domain" description="Ubiquitin-like" evidence="1">
    <location>
        <begin position="182"/>
        <end position="257"/>
    </location>
</feature>
<organism evidence="2 3">
    <name type="scientific">Pandoravirus inopinatum</name>
    <dbReference type="NCBI Taxonomy" id="1605721"/>
    <lineage>
        <taxon>Viruses</taxon>
        <taxon>Pandoravirus</taxon>
    </lineage>
</organism>
<evidence type="ECO:0000313" key="3">
    <source>
        <dbReference type="Proteomes" id="UP000202511"/>
    </source>
</evidence>
<sequence>MEKQELFVDEELQTDGPNHFDRKSKCGWHRVGDGFVTYGRPYAGTGNLAFVHINNKPTLVVVVEAVDGLYRVVPYRPSMRTDRPVWRIADTADTVQIDMRSEAEPDRKTNAPLPTCCACTNAPTNCFLWCRCTKPCVCSACAGLVDACPLCRCKIARDIARSPYGWGNIGALYPAEWARSKMTLFLKTLTGKTITIEARHGDTILEIKWLVYDKEGIPADQQKMTFAGRPLDDRLSLSFYGIQKESTIHLILRLCGD</sequence>
<dbReference type="InterPro" id="IPR019956">
    <property type="entry name" value="Ubiquitin_dom"/>
</dbReference>
<dbReference type="Proteomes" id="UP000202511">
    <property type="component" value="Segment"/>
</dbReference>
<evidence type="ECO:0000313" key="2">
    <source>
        <dbReference type="EMBL" id="AJF97441.1"/>
    </source>
</evidence>
<dbReference type="RefSeq" id="YP_009119676.1">
    <property type="nucleotide sequence ID" value="NC_026440.1"/>
</dbReference>
<dbReference type="OrthoDB" id="19231at10239"/>
<dbReference type="PRINTS" id="PR00348">
    <property type="entry name" value="UBIQUITIN"/>
</dbReference>
<dbReference type="InterPro" id="IPR029071">
    <property type="entry name" value="Ubiquitin-like_domsf"/>
</dbReference>
<name>A0A0B5J9A8_9VIRU</name>
<dbReference type="InterPro" id="IPR000626">
    <property type="entry name" value="Ubiquitin-like_dom"/>
</dbReference>
<dbReference type="KEGG" id="vg:23462358"/>
<dbReference type="SUPFAM" id="SSF54236">
    <property type="entry name" value="Ubiquitin-like"/>
    <property type="match status" value="1"/>
</dbReference>